<evidence type="ECO:0000313" key="2">
    <source>
        <dbReference type="EMBL" id="SIS50926.1"/>
    </source>
</evidence>
<name>A0A1N7JNU7_9RHOB</name>
<dbReference type="RefSeq" id="WP_076363064.1">
    <property type="nucleotide sequence ID" value="NZ_FTOM01000001.1"/>
</dbReference>
<dbReference type="Proteomes" id="UP000186098">
    <property type="component" value="Unassembled WGS sequence"/>
</dbReference>
<proteinExistence type="predicted"/>
<feature type="transmembrane region" description="Helical" evidence="1">
    <location>
        <begin position="99"/>
        <end position="118"/>
    </location>
</feature>
<keyword evidence="1" id="KW-0812">Transmembrane</keyword>
<evidence type="ECO:0000313" key="3">
    <source>
        <dbReference type="Proteomes" id="UP000186098"/>
    </source>
</evidence>
<gene>
    <name evidence="2" type="ORF">SAMN05421795_101195</name>
</gene>
<organism evidence="2 3">
    <name type="scientific">Phaeovulum vinaykumarii</name>
    <dbReference type="NCBI Taxonomy" id="407234"/>
    <lineage>
        <taxon>Bacteria</taxon>
        <taxon>Pseudomonadati</taxon>
        <taxon>Pseudomonadota</taxon>
        <taxon>Alphaproteobacteria</taxon>
        <taxon>Rhodobacterales</taxon>
        <taxon>Paracoccaceae</taxon>
        <taxon>Phaeovulum</taxon>
    </lineage>
</organism>
<dbReference type="EMBL" id="FTOM01000001">
    <property type="protein sequence ID" value="SIS50926.1"/>
    <property type="molecule type" value="Genomic_DNA"/>
</dbReference>
<keyword evidence="1" id="KW-1133">Transmembrane helix</keyword>
<dbReference type="STRING" id="407234.SAMN05421795_101195"/>
<sequence>MSGWWDWIAQFGRDHGGAITVLGLAVAVLAMLFAGLALRPRRGLSEAERLCDHRDWPARLAALSPNRADVWFAGIARARGFADRVYGEKLISWRAFDRALLFAFLYPITALLLGWGLFDAGRLDGSEFLPEGLAW</sequence>
<dbReference type="AlphaFoldDB" id="A0A1N7JNU7"/>
<keyword evidence="1" id="KW-0472">Membrane</keyword>
<keyword evidence="3" id="KW-1185">Reference proteome</keyword>
<dbReference type="OrthoDB" id="7854164at2"/>
<evidence type="ECO:0000256" key="1">
    <source>
        <dbReference type="SAM" id="Phobius"/>
    </source>
</evidence>
<feature type="transmembrane region" description="Helical" evidence="1">
    <location>
        <begin position="16"/>
        <end position="38"/>
    </location>
</feature>
<reference evidence="3" key="1">
    <citation type="submission" date="2017-01" db="EMBL/GenBank/DDBJ databases">
        <authorList>
            <person name="Varghese N."/>
            <person name="Submissions S."/>
        </authorList>
    </citation>
    <scope>NUCLEOTIDE SEQUENCE [LARGE SCALE GENOMIC DNA]</scope>
    <source>
        <strain evidence="3">DSM 18714</strain>
    </source>
</reference>
<accession>A0A1N7JNU7</accession>
<protein>
    <submittedName>
        <fullName evidence="2">Uncharacterized protein</fullName>
    </submittedName>
</protein>